<comment type="caution">
    <text evidence="1">The sequence shown here is derived from an EMBL/GenBank/DDBJ whole genome shotgun (WGS) entry which is preliminary data.</text>
</comment>
<reference evidence="1" key="1">
    <citation type="journal article" date="2022" name="bioRxiv">
        <title>Sequencing and chromosome-scale assembly of the giantPleurodeles waltlgenome.</title>
        <authorList>
            <person name="Brown T."/>
            <person name="Elewa A."/>
            <person name="Iarovenko S."/>
            <person name="Subramanian E."/>
            <person name="Araus A.J."/>
            <person name="Petzold A."/>
            <person name="Susuki M."/>
            <person name="Suzuki K.-i.T."/>
            <person name="Hayashi T."/>
            <person name="Toyoda A."/>
            <person name="Oliveira C."/>
            <person name="Osipova E."/>
            <person name="Leigh N.D."/>
            <person name="Simon A."/>
            <person name="Yun M.H."/>
        </authorList>
    </citation>
    <scope>NUCLEOTIDE SEQUENCE</scope>
    <source>
        <strain evidence="1">20211129_DDA</strain>
        <tissue evidence="1">Liver</tissue>
    </source>
</reference>
<proteinExistence type="predicted"/>
<gene>
    <name evidence="1" type="ORF">NDU88_005598</name>
</gene>
<dbReference type="PANTHER" id="PTHR19446">
    <property type="entry name" value="REVERSE TRANSCRIPTASES"/>
    <property type="match status" value="1"/>
</dbReference>
<organism evidence="1 2">
    <name type="scientific">Pleurodeles waltl</name>
    <name type="common">Iberian ribbed newt</name>
    <dbReference type="NCBI Taxonomy" id="8319"/>
    <lineage>
        <taxon>Eukaryota</taxon>
        <taxon>Metazoa</taxon>
        <taxon>Chordata</taxon>
        <taxon>Craniata</taxon>
        <taxon>Vertebrata</taxon>
        <taxon>Euteleostomi</taxon>
        <taxon>Amphibia</taxon>
        <taxon>Batrachia</taxon>
        <taxon>Caudata</taxon>
        <taxon>Salamandroidea</taxon>
        <taxon>Salamandridae</taxon>
        <taxon>Pleurodelinae</taxon>
        <taxon>Pleurodeles</taxon>
    </lineage>
</organism>
<name>A0AAV7NMV5_PLEWA</name>
<accession>A0AAV7NMV5</accession>
<dbReference type="EMBL" id="JANPWB010000012">
    <property type="protein sequence ID" value="KAJ1117398.1"/>
    <property type="molecule type" value="Genomic_DNA"/>
</dbReference>
<dbReference type="AlphaFoldDB" id="A0AAV7NMV5"/>
<keyword evidence="2" id="KW-1185">Reference proteome</keyword>
<evidence type="ECO:0000313" key="1">
    <source>
        <dbReference type="EMBL" id="KAJ1117398.1"/>
    </source>
</evidence>
<evidence type="ECO:0000313" key="2">
    <source>
        <dbReference type="Proteomes" id="UP001066276"/>
    </source>
</evidence>
<protein>
    <submittedName>
        <fullName evidence="1">Uncharacterized protein</fullName>
    </submittedName>
</protein>
<sequence length="234" mass="25494">MAGMGCLFSGTGAGRSQDAAAQDSQKLDAVLAAVEHIGNSLLSKARAERLSLLERLRRLNYAAHSARTHASADKSGKLLAWLVRGDRDHGPIMEVRSEAGGLLHRPGEIHSAFKQHCQALYDSRALSPERFCNEFLVSVELPCLTADQGRTLLVEIQASIRELESGKTPGPNGLPADFYKAFTSILAPKLLRVYEEAVRRGCLTTSQWEALLVSLPKPVKFADINGLVEDAFEE</sequence>
<dbReference type="Proteomes" id="UP001066276">
    <property type="component" value="Chromosome 8"/>
</dbReference>